<dbReference type="InterPro" id="IPR044200">
    <property type="entry name" value="At5g03900-like"/>
</dbReference>
<dbReference type="AlphaFoldDB" id="A0A836C8Z4"/>
<feature type="chain" id="PRO_5032419965" evidence="2">
    <location>
        <begin position="21"/>
        <end position="564"/>
    </location>
</feature>
<keyword evidence="4" id="KW-1185">Reference proteome</keyword>
<dbReference type="OrthoDB" id="4518at2759"/>
<keyword evidence="1" id="KW-0812">Transmembrane</keyword>
<dbReference type="PANTHER" id="PTHR47380:SF4">
    <property type="entry name" value="OS02G0533000 PROTEIN"/>
    <property type="match status" value="1"/>
</dbReference>
<gene>
    <name evidence="3" type="ORF">JKP88DRAFT_270949</name>
</gene>
<evidence type="ECO:0000313" key="3">
    <source>
        <dbReference type="EMBL" id="KAG5175826.1"/>
    </source>
</evidence>
<keyword evidence="1" id="KW-0472">Membrane</keyword>
<accession>A0A836C8Z4</accession>
<proteinExistence type="predicted"/>
<comment type="caution">
    <text evidence="3">The sequence shown here is derived from an EMBL/GenBank/DDBJ whole genome shotgun (WGS) entry which is preliminary data.</text>
</comment>
<name>A0A836C8Z4_9STRA</name>
<evidence type="ECO:0000256" key="1">
    <source>
        <dbReference type="SAM" id="Phobius"/>
    </source>
</evidence>
<keyword evidence="2" id="KW-0732">Signal</keyword>
<evidence type="ECO:0000313" key="4">
    <source>
        <dbReference type="Proteomes" id="UP000664859"/>
    </source>
</evidence>
<feature type="transmembrane region" description="Helical" evidence="1">
    <location>
        <begin position="464"/>
        <end position="484"/>
    </location>
</feature>
<keyword evidence="1" id="KW-1133">Transmembrane helix</keyword>
<protein>
    <submittedName>
        <fullName evidence="3">Uncharacterized protein</fullName>
    </submittedName>
</protein>
<evidence type="ECO:0000256" key="2">
    <source>
        <dbReference type="SAM" id="SignalP"/>
    </source>
</evidence>
<feature type="transmembrane region" description="Helical" evidence="1">
    <location>
        <begin position="154"/>
        <end position="185"/>
    </location>
</feature>
<reference evidence="3" key="1">
    <citation type="submission" date="2021-02" db="EMBL/GenBank/DDBJ databases">
        <title>First Annotated Genome of the Yellow-green Alga Tribonema minus.</title>
        <authorList>
            <person name="Mahan K.M."/>
        </authorList>
    </citation>
    <scope>NUCLEOTIDE SEQUENCE</scope>
    <source>
        <strain evidence="3">UTEX B ZZ1240</strain>
    </source>
</reference>
<organism evidence="3 4">
    <name type="scientific">Tribonema minus</name>
    <dbReference type="NCBI Taxonomy" id="303371"/>
    <lineage>
        <taxon>Eukaryota</taxon>
        <taxon>Sar</taxon>
        <taxon>Stramenopiles</taxon>
        <taxon>Ochrophyta</taxon>
        <taxon>PX clade</taxon>
        <taxon>Xanthophyceae</taxon>
        <taxon>Tribonematales</taxon>
        <taxon>Tribonemataceae</taxon>
        <taxon>Tribonema</taxon>
    </lineage>
</organism>
<feature type="transmembrane region" description="Helical" evidence="1">
    <location>
        <begin position="424"/>
        <end position="444"/>
    </location>
</feature>
<dbReference type="EMBL" id="JAFCMP010000545">
    <property type="protein sequence ID" value="KAG5175826.1"/>
    <property type="molecule type" value="Genomic_DNA"/>
</dbReference>
<feature type="signal peptide" evidence="2">
    <location>
        <begin position="1"/>
        <end position="20"/>
    </location>
</feature>
<dbReference type="PANTHER" id="PTHR47380">
    <property type="entry name" value="OS02G0533000 PROTEIN"/>
    <property type="match status" value="1"/>
</dbReference>
<sequence>MRSLLMRVALAACLSALVSGFGLNAGRTVLVSRSSSVGNSRCAAVKICRPSQQLRMDAVEGISSYLNIPDESIMKAVEKAGNKVAVQDVAAVAGVDMSKARLGLQNLASLTGGDLEVTETGDIVYSFPKNFRGVLSARSTAVRVRETLNKAWPYLFYGIRVGFGVALVASIVIIFTAIIAVSVAATSSSDDNRRRDSRGGSYGGGGGAAFNMNPSMYWGPSPLDFLYYRPSYGYYNLPRSQRSSDPGEMGFLESTFSYIFGDGDPNADIEARRLQLIAKVVRANGGAVTAEQLAPYLDPPAPRGGAQGATAVVDESFVLPAVTALKGEPRVTDDGDIVYVFPDLQTTAVASLDPELRELEGKSPSELKQLMQQRRIYSGDVFEKGEMVRRLQSSALSVTKTVDVPPTLQEEPIPFSVASPGNKFAAAALGAVNLGGALYLRSLLGSAVAAGVQFGGYAAAVQGAMPLLLGYAVAFNVIPLVRWLRNKAKNAEIEQRNDARMAWSRLIAAATPNNKRKMMAARKLSTELKVLGQGDIAYTTAKDLAEQQQELAGSAFDDFDRRLR</sequence>
<dbReference type="Proteomes" id="UP000664859">
    <property type="component" value="Unassembled WGS sequence"/>
</dbReference>